<comment type="caution">
    <text evidence="8">The sequence shown here is derived from an EMBL/GenBank/DDBJ whole genome shotgun (WGS) entry which is preliminary data.</text>
</comment>
<keyword evidence="6" id="KW-0472">Membrane</keyword>
<dbReference type="EMBL" id="BMSL01000002">
    <property type="protein sequence ID" value="GGS24751.1"/>
    <property type="molecule type" value="Genomic_DNA"/>
</dbReference>
<feature type="region of interest" description="Disordered" evidence="5">
    <location>
        <begin position="238"/>
        <end position="324"/>
    </location>
</feature>
<evidence type="ECO:0000259" key="7">
    <source>
        <dbReference type="PROSITE" id="PS50847"/>
    </source>
</evidence>
<feature type="compositionally biased region" description="Pro residues" evidence="5">
    <location>
        <begin position="245"/>
        <end position="255"/>
    </location>
</feature>
<accession>A0A918G9Y0</accession>
<evidence type="ECO:0000256" key="6">
    <source>
        <dbReference type="SAM" id="Phobius"/>
    </source>
</evidence>
<feature type="domain" description="Gram-positive cocci surface proteins LPxTG" evidence="7">
    <location>
        <begin position="317"/>
        <end position="354"/>
    </location>
</feature>
<dbReference type="NCBIfam" id="TIGR01167">
    <property type="entry name" value="LPXTG_anchor"/>
    <property type="match status" value="1"/>
</dbReference>
<feature type="compositionally biased region" description="Low complexity" evidence="5">
    <location>
        <begin position="315"/>
        <end position="324"/>
    </location>
</feature>
<dbReference type="AlphaFoldDB" id="A0A918G9Y0"/>
<evidence type="ECO:0000256" key="4">
    <source>
        <dbReference type="ARBA" id="ARBA00023088"/>
    </source>
</evidence>
<feature type="compositionally biased region" description="Low complexity" evidence="5">
    <location>
        <begin position="277"/>
        <end position="286"/>
    </location>
</feature>
<name>A0A918G9Y0_STRGD</name>
<evidence type="ECO:0000256" key="3">
    <source>
        <dbReference type="ARBA" id="ARBA00022729"/>
    </source>
</evidence>
<protein>
    <recommendedName>
        <fullName evidence="7">Gram-positive cocci surface proteins LPxTG domain-containing protein</fullName>
    </recommendedName>
</protein>
<evidence type="ECO:0000313" key="9">
    <source>
        <dbReference type="Proteomes" id="UP000653493"/>
    </source>
</evidence>
<feature type="compositionally biased region" description="Low complexity" evidence="5">
    <location>
        <begin position="256"/>
        <end position="267"/>
    </location>
</feature>
<gene>
    <name evidence="8" type="ORF">GCM10010238_11120</name>
</gene>
<feature type="compositionally biased region" description="Basic and acidic residues" evidence="5">
    <location>
        <begin position="1"/>
        <end position="13"/>
    </location>
</feature>
<evidence type="ECO:0000256" key="1">
    <source>
        <dbReference type="ARBA" id="ARBA00022512"/>
    </source>
</evidence>
<organism evidence="8 9">
    <name type="scientific">Streptomyces griseoviridis</name>
    <dbReference type="NCBI Taxonomy" id="45398"/>
    <lineage>
        <taxon>Bacteria</taxon>
        <taxon>Bacillati</taxon>
        <taxon>Actinomycetota</taxon>
        <taxon>Actinomycetes</taxon>
        <taxon>Kitasatosporales</taxon>
        <taxon>Streptomycetaceae</taxon>
        <taxon>Streptomyces</taxon>
    </lineage>
</organism>
<proteinExistence type="predicted"/>
<feature type="transmembrane region" description="Helical" evidence="6">
    <location>
        <begin position="329"/>
        <end position="348"/>
    </location>
</feature>
<evidence type="ECO:0000256" key="5">
    <source>
        <dbReference type="SAM" id="MobiDB-lite"/>
    </source>
</evidence>
<dbReference type="InterPro" id="IPR019931">
    <property type="entry name" value="LPXTG_anchor"/>
</dbReference>
<sequence length="354" mass="36572">MSLREDFPVERADPAPARWSGRGAEMEWPDPRWVRRAGGGGHGAAGAEEHGRAVRPRYTTHPLPPTSREQQVPSRFNGRCRGAAVVLGLTVALPLCAGTPAHAEDAKDCGRVGVEYTADRGQHWLTSGRITQDAPVTRIDVRLKEEPAQGCRYAVSLASYSTEGPTWETSGTQTFLGSDTVVLTKDLAQSALDVSAFAPECFGQIDLYSGDRTYDGVDAPLPHYPVGQMDDSLIAYWNGGTECATPPPADSPAPTPGASTPPGATPGTTPPAPSPSGTPDTPAPATSAPPAPSPSSTTPRAAVVPGPSTHSTVPGTLASTGSDSGTTTALTLTAAALVGLGGGAYLLARRRRHG</sequence>
<dbReference type="PROSITE" id="PS50847">
    <property type="entry name" value="GRAM_POS_ANCHORING"/>
    <property type="match status" value="1"/>
</dbReference>
<feature type="region of interest" description="Disordered" evidence="5">
    <location>
        <begin position="1"/>
        <end position="75"/>
    </location>
</feature>
<keyword evidence="6" id="KW-1133">Transmembrane helix</keyword>
<evidence type="ECO:0000313" key="8">
    <source>
        <dbReference type="EMBL" id="GGS24751.1"/>
    </source>
</evidence>
<keyword evidence="4" id="KW-0572">Peptidoglycan-anchor</keyword>
<dbReference type="Proteomes" id="UP000653493">
    <property type="component" value="Unassembled WGS sequence"/>
</dbReference>
<reference evidence="8" key="1">
    <citation type="journal article" date="2014" name="Int. J. Syst. Evol. Microbiol.">
        <title>Complete genome sequence of Corynebacterium casei LMG S-19264T (=DSM 44701T), isolated from a smear-ripened cheese.</title>
        <authorList>
            <consortium name="US DOE Joint Genome Institute (JGI-PGF)"/>
            <person name="Walter F."/>
            <person name="Albersmeier A."/>
            <person name="Kalinowski J."/>
            <person name="Ruckert C."/>
        </authorList>
    </citation>
    <scope>NUCLEOTIDE SEQUENCE</scope>
    <source>
        <strain evidence="8">JCM 4234</strain>
    </source>
</reference>
<keyword evidence="1" id="KW-0134">Cell wall</keyword>
<keyword evidence="6" id="KW-0812">Transmembrane</keyword>
<keyword evidence="2" id="KW-0964">Secreted</keyword>
<keyword evidence="9" id="KW-1185">Reference proteome</keyword>
<reference evidence="8" key="2">
    <citation type="submission" date="2020-09" db="EMBL/GenBank/DDBJ databases">
        <authorList>
            <person name="Sun Q."/>
            <person name="Ohkuma M."/>
        </authorList>
    </citation>
    <scope>NUCLEOTIDE SEQUENCE</scope>
    <source>
        <strain evidence="8">JCM 4234</strain>
    </source>
</reference>
<evidence type="ECO:0000256" key="2">
    <source>
        <dbReference type="ARBA" id="ARBA00022525"/>
    </source>
</evidence>
<keyword evidence="3" id="KW-0732">Signal</keyword>